<dbReference type="CDD" id="cd03109">
    <property type="entry name" value="DTBS"/>
    <property type="match status" value="1"/>
</dbReference>
<dbReference type="Pfam" id="PF07085">
    <property type="entry name" value="DRTGG"/>
    <property type="match status" value="1"/>
</dbReference>
<dbReference type="Gene3D" id="3.40.1390.20">
    <property type="entry name" value="HprK N-terminal domain-like"/>
    <property type="match status" value="1"/>
</dbReference>
<evidence type="ECO:0000313" key="3">
    <source>
        <dbReference type="EMBL" id="MFC7199493.1"/>
    </source>
</evidence>
<dbReference type="AlphaFoldDB" id="A0ABD5Z3C2"/>
<evidence type="ECO:0000313" key="4">
    <source>
        <dbReference type="Proteomes" id="UP001596447"/>
    </source>
</evidence>
<sequence>MTTRLIASTEESTGKTAVSLALATIAADRGDTVGYMKPKGTRLQSNVGKTLDTDPLLARDVLGLDAETHELEPIVYSPTFVDGVVRGRENAADLRERVREAFEAISEDTSFVAVEGADTISTGAAVDLTDPEVADLLDASVVLVSRFDESRDVDAVLDAADRFGERLDGIVFNAVPDAQYDRVDGEVASFLESKGVPVLGSIPRVQDLAGVSVADLADELGARMLTDADTSAYVERFVVGAMSGEAALSHFRRTKDAAVVTGGDRTDVQTAALDAPGVNCLVLTGGHEPPGAVLGKAEERGVPVLVVTTDTLTTIERGEELVRGGRVRDAETVKTMRDLLERHTDLDALL</sequence>
<dbReference type="EMBL" id="JBHTAR010000011">
    <property type="protein sequence ID" value="MFC7199493.1"/>
    <property type="molecule type" value="Genomic_DNA"/>
</dbReference>
<evidence type="ECO:0000259" key="2">
    <source>
        <dbReference type="Pfam" id="PF07085"/>
    </source>
</evidence>
<reference evidence="3 4" key="1">
    <citation type="journal article" date="2019" name="Int. J. Syst. Evol. Microbiol.">
        <title>The Global Catalogue of Microorganisms (GCM) 10K type strain sequencing project: providing services to taxonomists for standard genome sequencing and annotation.</title>
        <authorList>
            <consortium name="The Broad Institute Genomics Platform"/>
            <consortium name="The Broad Institute Genome Sequencing Center for Infectious Disease"/>
            <person name="Wu L."/>
            <person name="Ma J."/>
        </authorList>
    </citation>
    <scope>NUCLEOTIDE SEQUENCE [LARGE SCALE GENOMIC DNA]</scope>
    <source>
        <strain evidence="3 4">XZGYJ-43</strain>
    </source>
</reference>
<dbReference type="InterPro" id="IPR010766">
    <property type="entry name" value="DRTGG"/>
</dbReference>
<organism evidence="3 4">
    <name type="scientific">Halospeciosus flavus</name>
    <dbReference type="NCBI Taxonomy" id="3032283"/>
    <lineage>
        <taxon>Archaea</taxon>
        <taxon>Methanobacteriati</taxon>
        <taxon>Methanobacteriota</taxon>
        <taxon>Stenosarchaea group</taxon>
        <taxon>Halobacteria</taxon>
        <taxon>Halobacteriales</taxon>
        <taxon>Halobacteriaceae</taxon>
        <taxon>Halospeciosus</taxon>
    </lineage>
</organism>
<dbReference type="InterPro" id="IPR027417">
    <property type="entry name" value="P-loop_NTPase"/>
</dbReference>
<dbReference type="Proteomes" id="UP001596447">
    <property type="component" value="Unassembled WGS sequence"/>
</dbReference>
<dbReference type="RefSeq" id="WP_279529423.1">
    <property type="nucleotide sequence ID" value="NZ_CP122312.1"/>
</dbReference>
<dbReference type="PANTHER" id="PTHR21343">
    <property type="entry name" value="DETHIOBIOTIN SYNTHETASE"/>
    <property type="match status" value="1"/>
</dbReference>
<protein>
    <submittedName>
        <fullName evidence="3">Phosphotransacetylase family protein</fullName>
    </submittedName>
</protein>
<dbReference type="SUPFAM" id="SSF75138">
    <property type="entry name" value="HprK N-terminal domain-like"/>
    <property type="match status" value="1"/>
</dbReference>
<dbReference type="Gene3D" id="3.40.50.300">
    <property type="entry name" value="P-loop containing nucleotide triphosphate hydrolases"/>
    <property type="match status" value="1"/>
</dbReference>
<feature type="domain" description="DRTGG" evidence="2">
    <location>
        <begin position="215"/>
        <end position="317"/>
    </location>
</feature>
<keyword evidence="4" id="KW-1185">Reference proteome</keyword>
<keyword evidence="1" id="KW-0315">Glutamine amidotransferase</keyword>
<proteinExistence type="predicted"/>
<dbReference type="Pfam" id="PF13500">
    <property type="entry name" value="AAA_26"/>
    <property type="match status" value="1"/>
</dbReference>
<dbReference type="InterPro" id="IPR028979">
    <property type="entry name" value="Ser_kin/Pase_Hpr-like_N_sf"/>
</dbReference>
<name>A0ABD5Z3C2_9EURY</name>
<accession>A0ABD5Z3C2</accession>
<dbReference type="PANTHER" id="PTHR21343:SF8">
    <property type="entry name" value="DRTGG DOMAIN-CONTAINING PROTEIN"/>
    <property type="match status" value="1"/>
</dbReference>
<comment type="caution">
    <text evidence="3">The sequence shown here is derived from an EMBL/GenBank/DDBJ whole genome shotgun (WGS) entry which is preliminary data.</text>
</comment>
<dbReference type="SUPFAM" id="SSF52540">
    <property type="entry name" value="P-loop containing nucleoside triphosphate hydrolases"/>
    <property type="match status" value="1"/>
</dbReference>
<evidence type="ECO:0000256" key="1">
    <source>
        <dbReference type="ARBA" id="ARBA00022962"/>
    </source>
</evidence>
<gene>
    <name evidence="3" type="ORF">ACFQJ9_08725</name>
</gene>